<dbReference type="RefSeq" id="WP_060189233.1">
    <property type="nucleotide sequence ID" value="NZ_LPJS01000044.1"/>
</dbReference>
<dbReference type="Proteomes" id="UP000063236">
    <property type="component" value="Unassembled WGS sequence"/>
</dbReference>
<evidence type="ECO:0000313" key="1">
    <source>
        <dbReference type="EMBL" id="KWF48451.1"/>
    </source>
</evidence>
<evidence type="ECO:0008006" key="3">
    <source>
        <dbReference type="Google" id="ProtNLM"/>
    </source>
</evidence>
<comment type="caution">
    <text evidence="1">The sequence shown here is derived from an EMBL/GenBank/DDBJ whole genome shotgun (WGS) entry which is preliminary data.</text>
</comment>
<dbReference type="InterPro" id="IPR049796">
    <property type="entry name" value="CdiI_Ct-like"/>
</dbReference>
<proteinExistence type="predicted"/>
<accession>A0AAW3PC18</accession>
<protein>
    <recommendedName>
        <fullName evidence="3">HEAT repeat domain-containing protein</fullName>
    </recommendedName>
</protein>
<dbReference type="CDD" id="cd20694">
    <property type="entry name" value="CdiI_Ct-like"/>
    <property type="match status" value="1"/>
</dbReference>
<evidence type="ECO:0000313" key="2">
    <source>
        <dbReference type="Proteomes" id="UP000063236"/>
    </source>
</evidence>
<reference evidence="1 2" key="1">
    <citation type="submission" date="2015-11" db="EMBL/GenBank/DDBJ databases">
        <title>Expanding the genomic diversity of Burkholderia species for the development of highly accurate diagnostics.</title>
        <authorList>
            <person name="Sahl J."/>
            <person name="Keim P."/>
            <person name="Wagner D."/>
        </authorList>
    </citation>
    <scope>NUCLEOTIDE SEQUENCE [LARGE SCALE GENOMIC DNA]</scope>
    <source>
        <strain evidence="1 2">MSMB378WGS</strain>
    </source>
</reference>
<name>A0AAW3PC18_9BURK</name>
<sequence length="107" mass="11968">MNAQYSKEEIEALLMSDDSNVVIDALMYSCFHINDPDWIQDKCIDAIENGISEDVRGLGITCIGHVARMYGKVDKKKVMPVLESKLKDDSLSGRVLDALDDIDTFVK</sequence>
<dbReference type="EMBL" id="LPJV01000048">
    <property type="protein sequence ID" value="KWF48451.1"/>
    <property type="molecule type" value="Genomic_DNA"/>
</dbReference>
<organism evidence="1 2">
    <name type="scientific">Burkholderia diffusa</name>
    <dbReference type="NCBI Taxonomy" id="488732"/>
    <lineage>
        <taxon>Bacteria</taxon>
        <taxon>Pseudomonadati</taxon>
        <taxon>Pseudomonadota</taxon>
        <taxon>Betaproteobacteria</taxon>
        <taxon>Burkholderiales</taxon>
        <taxon>Burkholderiaceae</taxon>
        <taxon>Burkholderia</taxon>
        <taxon>Burkholderia cepacia complex</taxon>
    </lineage>
</organism>
<dbReference type="AlphaFoldDB" id="A0AAW3PC18"/>
<gene>
    <name evidence="1" type="ORF">WL88_22230</name>
</gene>